<feature type="domain" description="DUF7890" evidence="2">
    <location>
        <begin position="54"/>
        <end position="97"/>
    </location>
</feature>
<dbReference type="AlphaFoldDB" id="A0ABD3KT21"/>
<evidence type="ECO:0000259" key="2">
    <source>
        <dbReference type="Pfam" id="PF25418"/>
    </source>
</evidence>
<dbReference type="InterPro" id="IPR057212">
    <property type="entry name" value="DUF7890"/>
</dbReference>
<dbReference type="EMBL" id="JBJKBG010000004">
    <property type="protein sequence ID" value="KAL3742924.1"/>
    <property type="molecule type" value="Genomic_DNA"/>
</dbReference>
<sequence length="122" mass="14092">MALRHIIWLPFFPCFDKPPSPQSDCELAEAEEPLIPRDELSAKLTDDQEKRVKMRVRVKMTKEEAGRLLSKCKQSGLLEFRDVARELTRIPVSRISVEPAPAREVDHTAPESIPEEDDIKRW</sequence>
<protein>
    <recommendedName>
        <fullName evidence="2">DUF7890 domain-containing protein</fullName>
    </recommendedName>
</protein>
<organism evidence="3 4">
    <name type="scientific">Eucalyptus globulus</name>
    <name type="common">Tasmanian blue gum</name>
    <dbReference type="NCBI Taxonomy" id="34317"/>
    <lineage>
        <taxon>Eukaryota</taxon>
        <taxon>Viridiplantae</taxon>
        <taxon>Streptophyta</taxon>
        <taxon>Embryophyta</taxon>
        <taxon>Tracheophyta</taxon>
        <taxon>Spermatophyta</taxon>
        <taxon>Magnoliopsida</taxon>
        <taxon>eudicotyledons</taxon>
        <taxon>Gunneridae</taxon>
        <taxon>Pentapetalae</taxon>
        <taxon>rosids</taxon>
        <taxon>malvids</taxon>
        <taxon>Myrtales</taxon>
        <taxon>Myrtaceae</taxon>
        <taxon>Myrtoideae</taxon>
        <taxon>Eucalypteae</taxon>
        <taxon>Eucalyptus</taxon>
    </lineage>
</organism>
<dbReference type="Proteomes" id="UP001634007">
    <property type="component" value="Unassembled WGS sequence"/>
</dbReference>
<comment type="caution">
    <text evidence="3">The sequence shown here is derived from an EMBL/GenBank/DDBJ whole genome shotgun (WGS) entry which is preliminary data.</text>
</comment>
<feature type="region of interest" description="Disordered" evidence="1">
    <location>
        <begin position="98"/>
        <end position="122"/>
    </location>
</feature>
<dbReference type="PANTHER" id="PTHR36782">
    <property type="entry name" value="BNAC03G62080D PROTEIN"/>
    <property type="match status" value="1"/>
</dbReference>
<keyword evidence="4" id="KW-1185">Reference proteome</keyword>
<proteinExistence type="predicted"/>
<feature type="compositionally biased region" description="Acidic residues" evidence="1">
    <location>
        <begin position="113"/>
        <end position="122"/>
    </location>
</feature>
<reference evidence="3 4" key="1">
    <citation type="submission" date="2024-11" db="EMBL/GenBank/DDBJ databases">
        <title>Chromosome-level genome assembly of Eucalyptus globulus Labill. provides insights into its genome evolution.</title>
        <authorList>
            <person name="Li X."/>
        </authorList>
    </citation>
    <scope>NUCLEOTIDE SEQUENCE [LARGE SCALE GENOMIC DNA]</scope>
    <source>
        <strain evidence="3">CL2024</strain>
        <tissue evidence="3">Fresh tender leaves</tissue>
    </source>
</reference>
<evidence type="ECO:0000313" key="3">
    <source>
        <dbReference type="EMBL" id="KAL3742924.1"/>
    </source>
</evidence>
<evidence type="ECO:0000313" key="4">
    <source>
        <dbReference type="Proteomes" id="UP001634007"/>
    </source>
</evidence>
<gene>
    <name evidence="3" type="ORF">ACJRO7_018259</name>
</gene>
<accession>A0ABD3KT21</accession>
<dbReference type="Pfam" id="PF25418">
    <property type="entry name" value="DUF7890"/>
    <property type="match status" value="1"/>
</dbReference>
<evidence type="ECO:0000256" key="1">
    <source>
        <dbReference type="SAM" id="MobiDB-lite"/>
    </source>
</evidence>
<dbReference type="PANTHER" id="PTHR36782:SF1">
    <property type="entry name" value="CALCIUM UNIPORTER PROTEIN"/>
    <property type="match status" value="1"/>
</dbReference>
<name>A0ABD3KT21_EUCGL</name>